<dbReference type="EMBL" id="WJQU01000002">
    <property type="protein sequence ID" value="KAJ6644631.1"/>
    <property type="molecule type" value="Genomic_DNA"/>
</dbReference>
<proteinExistence type="predicted"/>
<accession>A0A9Q0N8B7</accession>
<evidence type="ECO:0000313" key="2">
    <source>
        <dbReference type="Proteomes" id="UP001151699"/>
    </source>
</evidence>
<sequence>METNCWFRDVVHSGAQYGIEYKNIEQVFQKGINTITTNSEDFTKKDMCIECQLSAFTTSINANFVTVLEDSLMLFTSLSIRYMFYKQHLVYTTAKYNSRESLELVSMDVANLIHYPAILGQQHEPGFQVIPIICNMRLDNKSSRCVVVSDGALHLANISGRLFDAPEVQELTYFHFKLRIKPKFWWWDTSMSARGKGCECPFSRNILLWNNRNNGNIYKSITLDRSYIKRDIQCNTRGHLLFEEDQKRDQQILLVEFCNARKKLENNVESSTNEPLVKKDC</sequence>
<dbReference type="AlphaFoldDB" id="A0A9Q0N8B7"/>
<evidence type="ECO:0000313" key="1">
    <source>
        <dbReference type="EMBL" id="KAJ6644631.1"/>
    </source>
</evidence>
<comment type="caution">
    <text evidence="1">The sequence shown here is derived from an EMBL/GenBank/DDBJ whole genome shotgun (WGS) entry which is preliminary data.</text>
</comment>
<protein>
    <submittedName>
        <fullName evidence="1">Uncharacterized protein</fullName>
    </submittedName>
</protein>
<gene>
    <name evidence="1" type="ORF">Bhyg_09600</name>
</gene>
<organism evidence="1 2">
    <name type="scientific">Pseudolycoriella hygida</name>
    <dbReference type="NCBI Taxonomy" id="35572"/>
    <lineage>
        <taxon>Eukaryota</taxon>
        <taxon>Metazoa</taxon>
        <taxon>Ecdysozoa</taxon>
        <taxon>Arthropoda</taxon>
        <taxon>Hexapoda</taxon>
        <taxon>Insecta</taxon>
        <taxon>Pterygota</taxon>
        <taxon>Neoptera</taxon>
        <taxon>Endopterygota</taxon>
        <taxon>Diptera</taxon>
        <taxon>Nematocera</taxon>
        <taxon>Sciaroidea</taxon>
        <taxon>Sciaridae</taxon>
        <taxon>Pseudolycoriella</taxon>
    </lineage>
</organism>
<reference evidence="1" key="1">
    <citation type="submission" date="2022-07" db="EMBL/GenBank/DDBJ databases">
        <authorList>
            <person name="Trinca V."/>
            <person name="Uliana J.V.C."/>
            <person name="Torres T.T."/>
            <person name="Ward R.J."/>
            <person name="Monesi N."/>
        </authorList>
    </citation>
    <scope>NUCLEOTIDE SEQUENCE</scope>
    <source>
        <strain evidence="1">HSMRA1968</strain>
        <tissue evidence="1">Whole embryos</tissue>
    </source>
</reference>
<dbReference type="Proteomes" id="UP001151699">
    <property type="component" value="Chromosome B"/>
</dbReference>
<keyword evidence="2" id="KW-1185">Reference proteome</keyword>
<name>A0A9Q0N8B7_9DIPT</name>